<dbReference type="AlphaFoldDB" id="A0AAI8YHL2"/>
<sequence>MQSLTLLALAATMAPLALARPQDQSTDADNSGYTLPSSVPASEVLAGIYGTNIPTKATGAVATSLASAVYSYEETLVTDAAYKSVADAVYMAAATASDSDAIFSQIEGVGAVNAPYTTADWYKSGVPASAQTAFASYLGQYKAVESSVLGGATGSATGTTTSGGAAKTTGTATKETGTASSDAASSSTSSGGAFSPMVTGKAMAGLAVGVALGVAAAL</sequence>
<organism evidence="3 4">
    <name type="scientific">Anthostomella pinea</name>
    <dbReference type="NCBI Taxonomy" id="933095"/>
    <lineage>
        <taxon>Eukaryota</taxon>
        <taxon>Fungi</taxon>
        <taxon>Dikarya</taxon>
        <taxon>Ascomycota</taxon>
        <taxon>Pezizomycotina</taxon>
        <taxon>Sordariomycetes</taxon>
        <taxon>Xylariomycetidae</taxon>
        <taxon>Xylariales</taxon>
        <taxon>Xylariaceae</taxon>
        <taxon>Anthostomella</taxon>
    </lineage>
</organism>
<keyword evidence="4" id="KW-1185">Reference proteome</keyword>
<gene>
    <name evidence="3" type="ORF">KHLLAP_LOCUS5375</name>
</gene>
<feature type="signal peptide" evidence="2">
    <location>
        <begin position="1"/>
        <end position="19"/>
    </location>
</feature>
<reference evidence="3" key="1">
    <citation type="submission" date="2023-10" db="EMBL/GenBank/DDBJ databases">
        <authorList>
            <person name="Hackl T."/>
        </authorList>
    </citation>
    <scope>NUCLEOTIDE SEQUENCE</scope>
</reference>
<comment type="caution">
    <text evidence="3">The sequence shown here is derived from an EMBL/GenBank/DDBJ whole genome shotgun (WGS) entry which is preliminary data.</text>
</comment>
<keyword evidence="2" id="KW-0732">Signal</keyword>
<feature type="chain" id="PRO_5042528190" evidence="2">
    <location>
        <begin position="20"/>
        <end position="218"/>
    </location>
</feature>
<evidence type="ECO:0000313" key="3">
    <source>
        <dbReference type="EMBL" id="CAJ2504907.1"/>
    </source>
</evidence>
<dbReference type="EMBL" id="CAUWAG010000007">
    <property type="protein sequence ID" value="CAJ2504907.1"/>
    <property type="molecule type" value="Genomic_DNA"/>
</dbReference>
<accession>A0AAI8YHL2</accession>
<evidence type="ECO:0000256" key="1">
    <source>
        <dbReference type="SAM" id="MobiDB-lite"/>
    </source>
</evidence>
<evidence type="ECO:0000313" key="4">
    <source>
        <dbReference type="Proteomes" id="UP001295740"/>
    </source>
</evidence>
<evidence type="ECO:0000256" key="2">
    <source>
        <dbReference type="SAM" id="SignalP"/>
    </source>
</evidence>
<protein>
    <submittedName>
        <fullName evidence="3">Uu.00g123010.m01.CDS01</fullName>
    </submittedName>
</protein>
<dbReference type="Proteomes" id="UP001295740">
    <property type="component" value="Unassembled WGS sequence"/>
</dbReference>
<proteinExistence type="predicted"/>
<feature type="region of interest" description="Disordered" evidence="1">
    <location>
        <begin position="155"/>
        <end position="191"/>
    </location>
</feature>
<name>A0AAI8YHL2_9PEZI</name>